<keyword evidence="3" id="KW-1185">Reference proteome</keyword>
<name>A0A9D4MWH3_DREPO</name>
<comment type="caution">
    <text evidence="2">The sequence shown here is derived from an EMBL/GenBank/DDBJ whole genome shotgun (WGS) entry which is preliminary data.</text>
</comment>
<reference evidence="2" key="2">
    <citation type="submission" date="2020-11" db="EMBL/GenBank/DDBJ databases">
        <authorList>
            <person name="McCartney M.A."/>
            <person name="Auch B."/>
            <person name="Kono T."/>
            <person name="Mallez S."/>
            <person name="Becker A."/>
            <person name="Gohl D.M."/>
            <person name="Silverstein K.A.T."/>
            <person name="Koren S."/>
            <person name="Bechman K.B."/>
            <person name="Herman A."/>
            <person name="Abrahante J.E."/>
            <person name="Garbe J."/>
        </authorList>
    </citation>
    <scope>NUCLEOTIDE SEQUENCE</scope>
    <source>
        <strain evidence="2">Duluth1</strain>
        <tissue evidence="2">Whole animal</tissue>
    </source>
</reference>
<gene>
    <name evidence="2" type="ORF">DPMN_009195</name>
</gene>
<dbReference type="Proteomes" id="UP000828390">
    <property type="component" value="Unassembled WGS sequence"/>
</dbReference>
<proteinExistence type="predicted"/>
<feature type="region of interest" description="Disordered" evidence="1">
    <location>
        <begin position="1"/>
        <end position="38"/>
    </location>
</feature>
<evidence type="ECO:0000313" key="2">
    <source>
        <dbReference type="EMBL" id="KAH3885202.1"/>
    </source>
</evidence>
<accession>A0A9D4MWH3</accession>
<reference evidence="2" key="1">
    <citation type="journal article" date="2019" name="bioRxiv">
        <title>The Genome of the Zebra Mussel, Dreissena polymorpha: A Resource for Invasive Species Research.</title>
        <authorList>
            <person name="McCartney M.A."/>
            <person name="Auch B."/>
            <person name="Kono T."/>
            <person name="Mallez S."/>
            <person name="Zhang Y."/>
            <person name="Obille A."/>
            <person name="Becker A."/>
            <person name="Abrahante J.E."/>
            <person name="Garbe J."/>
            <person name="Badalamenti J.P."/>
            <person name="Herman A."/>
            <person name="Mangelson H."/>
            <person name="Liachko I."/>
            <person name="Sullivan S."/>
            <person name="Sone E.D."/>
            <person name="Koren S."/>
            <person name="Silverstein K.A.T."/>
            <person name="Beckman K.B."/>
            <person name="Gohl D.M."/>
        </authorList>
    </citation>
    <scope>NUCLEOTIDE SEQUENCE</scope>
    <source>
        <strain evidence="2">Duluth1</strain>
        <tissue evidence="2">Whole animal</tissue>
    </source>
</reference>
<sequence>MVHESSNEADEESYEASEKNNEGVADQGMDVEDGDAVSQRGVSEDRFRVWISQLMVGLILTMLKQL</sequence>
<organism evidence="2 3">
    <name type="scientific">Dreissena polymorpha</name>
    <name type="common">Zebra mussel</name>
    <name type="synonym">Mytilus polymorpha</name>
    <dbReference type="NCBI Taxonomy" id="45954"/>
    <lineage>
        <taxon>Eukaryota</taxon>
        <taxon>Metazoa</taxon>
        <taxon>Spiralia</taxon>
        <taxon>Lophotrochozoa</taxon>
        <taxon>Mollusca</taxon>
        <taxon>Bivalvia</taxon>
        <taxon>Autobranchia</taxon>
        <taxon>Heteroconchia</taxon>
        <taxon>Euheterodonta</taxon>
        <taxon>Imparidentia</taxon>
        <taxon>Neoheterodontei</taxon>
        <taxon>Myida</taxon>
        <taxon>Dreissenoidea</taxon>
        <taxon>Dreissenidae</taxon>
        <taxon>Dreissena</taxon>
    </lineage>
</organism>
<dbReference type="EMBL" id="JAIWYP010000001">
    <property type="protein sequence ID" value="KAH3885202.1"/>
    <property type="molecule type" value="Genomic_DNA"/>
</dbReference>
<evidence type="ECO:0000256" key="1">
    <source>
        <dbReference type="SAM" id="MobiDB-lite"/>
    </source>
</evidence>
<dbReference type="AlphaFoldDB" id="A0A9D4MWH3"/>
<evidence type="ECO:0000313" key="3">
    <source>
        <dbReference type="Proteomes" id="UP000828390"/>
    </source>
</evidence>
<protein>
    <submittedName>
        <fullName evidence="2">Uncharacterized protein</fullName>
    </submittedName>
</protein>